<evidence type="ECO:0000256" key="1">
    <source>
        <dbReference type="ARBA" id="ARBA00010088"/>
    </source>
</evidence>
<dbReference type="EMBL" id="BEGY01000011">
    <property type="protein sequence ID" value="GAX75288.1"/>
    <property type="molecule type" value="Genomic_DNA"/>
</dbReference>
<dbReference type="STRING" id="1157962.A0A250WWS2"/>
<proteinExistence type="inferred from homology"/>
<dbReference type="InterPro" id="IPR029058">
    <property type="entry name" value="AB_hydrolase_fold"/>
</dbReference>
<dbReference type="Pfam" id="PF12697">
    <property type="entry name" value="Abhydrolase_6"/>
    <property type="match status" value="1"/>
</dbReference>
<evidence type="ECO:0000256" key="2">
    <source>
        <dbReference type="ARBA" id="ARBA00022801"/>
    </source>
</evidence>
<dbReference type="SUPFAM" id="SSF53474">
    <property type="entry name" value="alpha/beta-Hydrolases"/>
    <property type="match status" value="1"/>
</dbReference>
<protein>
    <recommendedName>
        <fullName evidence="4">AB hydrolase-1 domain-containing protein</fullName>
    </recommendedName>
</protein>
<sequence length="377" mass="41845">MTHRQHSFLLKLFPVLKFTKGSAANTANSIALLGRQFHNIPKIQTSILAYEEVIATPTDHTNQQEEVLPAHTAVLLHGLLGSGRNWRSFAKRFVNEASQRVGAPYRLLLVDLRNHGASTSRRNLTPPHSVEAAAHDVLRLMCEVLPEGSPRALIGHSMGGKVAMEAIRLLSEQQQQQQDQKPPAQVWVLDSVPGKVLDDMEAKSGVSHVLDIVHDVQLPVPSRQHLLDYVRKERGLSEATALWLGSSLVSDARGQLVWAFNVQGAAAMYHSYRMTDCWNVVERPPHGVDVHLVRGELSDRWHDLQIRRLEAASLKSQETREEQQPQQSVAASVAAPGSLVTSRSGSFYYHILPAAGHWVHTDNGPRLHSLMLDSLTK</sequence>
<accession>A0A250WWS2</accession>
<dbReference type="PANTHER" id="PTHR43248">
    <property type="entry name" value="2-SUCCINYL-6-HYDROXY-2,4-CYCLOHEXADIENE-1-CARBOXYLATE SYNTHASE"/>
    <property type="match status" value="1"/>
</dbReference>
<keyword evidence="2" id="KW-0378">Hydrolase</keyword>
<dbReference type="PANTHER" id="PTHR43248:SF3">
    <property type="entry name" value="AB HYDROLASE-1 DOMAIN-CONTAINING PROTEIN"/>
    <property type="match status" value="1"/>
</dbReference>
<name>A0A250WWS2_9CHLO</name>
<feature type="domain" description="AB hydrolase-1" evidence="4">
    <location>
        <begin position="74"/>
        <end position="362"/>
    </location>
</feature>
<evidence type="ECO:0000256" key="3">
    <source>
        <dbReference type="SAM" id="MobiDB-lite"/>
    </source>
</evidence>
<dbReference type="GO" id="GO:0016787">
    <property type="term" value="F:hydrolase activity"/>
    <property type="evidence" value="ECO:0007669"/>
    <property type="project" value="UniProtKB-KW"/>
</dbReference>
<keyword evidence="6" id="KW-1185">Reference proteome</keyword>
<dbReference type="InterPro" id="IPR000073">
    <property type="entry name" value="AB_hydrolase_1"/>
</dbReference>
<feature type="compositionally biased region" description="Low complexity" evidence="3">
    <location>
        <begin position="324"/>
        <end position="335"/>
    </location>
</feature>
<comment type="caution">
    <text evidence="5">The sequence shown here is derived from an EMBL/GenBank/DDBJ whole genome shotgun (WGS) entry which is preliminary data.</text>
</comment>
<gene>
    <name evidence="5" type="ORF">CEUSTIGMA_g2733.t1</name>
</gene>
<dbReference type="Gene3D" id="3.40.50.1820">
    <property type="entry name" value="alpha/beta hydrolase"/>
    <property type="match status" value="1"/>
</dbReference>
<dbReference type="OrthoDB" id="8119704at2759"/>
<evidence type="ECO:0000313" key="6">
    <source>
        <dbReference type="Proteomes" id="UP000232323"/>
    </source>
</evidence>
<evidence type="ECO:0000259" key="4">
    <source>
        <dbReference type="Pfam" id="PF12697"/>
    </source>
</evidence>
<dbReference type="Proteomes" id="UP000232323">
    <property type="component" value="Unassembled WGS sequence"/>
</dbReference>
<organism evidence="5 6">
    <name type="scientific">Chlamydomonas eustigma</name>
    <dbReference type="NCBI Taxonomy" id="1157962"/>
    <lineage>
        <taxon>Eukaryota</taxon>
        <taxon>Viridiplantae</taxon>
        <taxon>Chlorophyta</taxon>
        <taxon>core chlorophytes</taxon>
        <taxon>Chlorophyceae</taxon>
        <taxon>CS clade</taxon>
        <taxon>Chlamydomonadales</taxon>
        <taxon>Chlamydomonadaceae</taxon>
        <taxon>Chlamydomonas</taxon>
    </lineage>
</organism>
<reference evidence="5 6" key="1">
    <citation type="submission" date="2017-08" db="EMBL/GenBank/DDBJ databases">
        <title>Acidophilic green algal genome provides insights into adaptation to an acidic environment.</title>
        <authorList>
            <person name="Hirooka S."/>
            <person name="Hirose Y."/>
            <person name="Kanesaki Y."/>
            <person name="Higuchi S."/>
            <person name="Fujiwara T."/>
            <person name="Onuma R."/>
            <person name="Era A."/>
            <person name="Ohbayashi R."/>
            <person name="Uzuka A."/>
            <person name="Nozaki H."/>
            <person name="Yoshikawa H."/>
            <person name="Miyagishima S.Y."/>
        </authorList>
    </citation>
    <scope>NUCLEOTIDE SEQUENCE [LARGE SCALE GENOMIC DNA]</scope>
    <source>
        <strain evidence="5 6">NIES-2499</strain>
    </source>
</reference>
<dbReference type="InterPro" id="IPR051601">
    <property type="entry name" value="Serine_prot/Carboxylest_S33"/>
</dbReference>
<evidence type="ECO:0000313" key="5">
    <source>
        <dbReference type="EMBL" id="GAX75288.1"/>
    </source>
</evidence>
<comment type="similarity">
    <text evidence="1">Belongs to the peptidase S33 family.</text>
</comment>
<feature type="region of interest" description="Disordered" evidence="3">
    <location>
        <begin position="315"/>
        <end position="335"/>
    </location>
</feature>
<dbReference type="AlphaFoldDB" id="A0A250WWS2"/>